<proteinExistence type="predicted"/>
<gene>
    <name evidence="4" type="primary">ORF39304</name>
</gene>
<name>A0A0B6YVQ9_9EUPU</name>
<dbReference type="EMBL" id="HACG01013539">
    <property type="protein sequence ID" value="CEK60404.1"/>
    <property type="molecule type" value="Transcribed_RNA"/>
</dbReference>
<feature type="non-terminal residue" evidence="4">
    <location>
        <position position="1"/>
    </location>
</feature>
<evidence type="ECO:0000313" key="4">
    <source>
        <dbReference type="EMBL" id="CEK60404.1"/>
    </source>
</evidence>
<sequence length="85" mass="9730">IEKPVSTVDMDESKLMESKHIKLIAETVVKYLTPYYKGGRFASKELFKAKAKTITQEVHELTKSLPTSGKEEAKRLVREHMEHGK</sequence>
<organism evidence="4">
    <name type="scientific">Arion vulgaris</name>
    <dbReference type="NCBI Taxonomy" id="1028688"/>
    <lineage>
        <taxon>Eukaryota</taxon>
        <taxon>Metazoa</taxon>
        <taxon>Spiralia</taxon>
        <taxon>Lophotrochozoa</taxon>
        <taxon>Mollusca</taxon>
        <taxon>Gastropoda</taxon>
        <taxon>Heterobranchia</taxon>
        <taxon>Euthyneura</taxon>
        <taxon>Panpulmonata</taxon>
        <taxon>Eupulmonata</taxon>
        <taxon>Stylommatophora</taxon>
        <taxon>Helicina</taxon>
        <taxon>Arionoidea</taxon>
        <taxon>Arionidae</taxon>
        <taxon>Arion</taxon>
    </lineage>
</organism>
<reference evidence="4" key="1">
    <citation type="submission" date="2014-12" db="EMBL/GenBank/DDBJ databases">
        <title>Insight into the proteome of Arion vulgaris.</title>
        <authorList>
            <person name="Aradska J."/>
            <person name="Bulat T."/>
            <person name="Smidak R."/>
            <person name="Sarate P."/>
            <person name="Gangsoo J."/>
            <person name="Sialana F."/>
            <person name="Bilban M."/>
            <person name="Lubec G."/>
        </authorList>
    </citation>
    <scope>NUCLEOTIDE SEQUENCE</scope>
    <source>
        <tissue evidence="4">Skin</tissue>
    </source>
</reference>
<protein>
    <recommendedName>
        <fullName evidence="3">Set2 Rpb1 interacting domain-containing protein</fullName>
    </recommendedName>
</protein>
<dbReference type="GO" id="GO:0005694">
    <property type="term" value="C:chromosome"/>
    <property type="evidence" value="ECO:0007669"/>
    <property type="project" value="InterPro"/>
</dbReference>
<feature type="domain" description="Set2 Rpb1 interacting" evidence="3">
    <location>
        <begin position="22"/>
        <end position="83"/>
    </location>
</feature>
<dbReference type="Pfam" id="PF08236">
    <property type="entry name" value="SRI"/>
    <property type="match status" value="1"/>
</dbReference>
<dbReference type="GO" id="GO:0006355">
    <property type="term" value="P:regulation of DNA-templated transcription"/>
    <property type="evidence" value="ECO:0007669"/>
    <property type="project" value="InterPro"/>
</dbReference>
<dbReference type="Gene3D" id="1.10.1740.100">
    <property type="entry name" value="Set2, Rpb1 interacting domain"/>
    <property type="match status" value="1"/>
</dbReference>
<comment type="subcellular location">
    <subcellularLocation>
        <location evidence="1">Nucleus</location>
    </subcellularLocation>
</comment>
<dbReference type="InterPro" id="IPR013257">
    <property type="entry name" value="SRI"/>
</dbReference>
<keyword evidence="2" id="KW-0539">Nucleus</keyword>
<accession>A0A0B6YVQ9</accession>
<evidence type="ECO:0000256" key="2">
    <source>
        <dbReference type="ARBA" id="ARBA00023242"/>
    </source>
</evidence>
<dbReference type="InterPro" id="IPR038190">
    <property type="entry name" value="SRI_sf"/>
</dbReference>
<evidence type="ECO:0000256" key="1">
    <source>
        <dbReference type="ARBA" id="ARBA00004123"/>
    </source>
</evidence>
<dbReference type="AlphaFoldDB" id="A0A0B6YVQ9"/>
<evidence type="ECO:0000259" key="3">
    <source>
        <dbReference type="Pfam" id="PF08236"/>
    </source>
</evidence>